<gene>
    <name evidence="2" type="ORF">BU26DRAFT_99444</name>
</gene>
<dbReference type="CDD" id="cd11693">
    <property type="entry name" value="HRI1_C_like"/>
    <property type="match status" value="1"/>
</dbReference>
<evidence type="ECO:0008006" key="4">
    <source>
        <dbReference type="Google" id="ProtNLM"/>
    </source>
</evidence>
<evidence type="ECO:0000256" key="1">
    <source>
        <dbReference type="SAM" id="MobiDB-lite"/>
    </source>
</evidence>
<proteinExistence type="predicted"/>
<reference evidence="2" key="1">
    <citation type="journal article" date="2020" name="Stud. Mycol.">
        <title>101 Dothideomycetes genomes: a test case for predicting lifestyles and emergence of pathogens.</title>
        <authorList>
            <person name="Haridas S."/>
            <person name="Albert R."/>
            <person name="Binder M."/>
            <person name="Bloem J."/>
            <person name="Labutti K."/>
            <person name="Salamov A."/>
            <person name="Andreopoulos B."/>
            <person name="Baker S."/>
            <person name="Barry K."/>
            <person name="Bills G."/>
            <person name="Bluhm B."/>
            <person name="Cannon C."/>
            <person name="Castanera R."/>
            <person name="Culley D."/>
            <person name="Daum C."/>
            <person name="Ezra D."/>
            <person name="Gonzalez J."/>
            <person name="Henrissat B."/>
            <person name="Kuo A."/>
            <person name="Liang C."/>
            <person name="Lipzen A."/>
            <person name="Lutzoni F."/>
            <person name="Magnuson J."/>
            <person name="Mondo S."/>
            <person name="Nolan M."/>
            <person name="Ohm R."/>
            <person name="Pangilinan J."/>
            <person name="Park H.-J."/>
            <person name="Ramirez L."/>
            <person name="Alfaro M."/>
            <person name="Sun H."/>
            <person name="Tritt A."/>
            <person name="Yoshinaga Y."/>
            <person name="Zwiers L.-H."/>
            <person name="Turgeon B."/>
            <person name="Goodwin S."/>
            <person name="Spatafora J."/>
            <person name="Crous P."/>
            <person name="Grigoriev I."/>
        </authorList>
    </citation>
    <scope>NUCLEOTIDE SEQUENCE</scope>
    <source>
        <strain evidence="2">CBS 122368</strain>
    </source>
</reference>
<keyword evidence="3" id="KW-1185">Reference proteome</keyword>
<name>A0A6A6I1J1_9PLEO</name>
<feature type="compositionally biased region" description="Low complexity" evidence="1">
    <location>
        <begin position="1"/>
        <end position="18"/>
    </location>
</feature>
<dbReference type="Pfam" id="PF16815">
    <property type="entry name" value="HRI1"/>
    <property type="match status" value="1"/>
</dbReference>
<evidence type="ECO:0000313" key="2">
    <source>
        <dbReference type="EMBL" id="KAF2244364.1"/>
    </source>
</evidence>
<dbReference type="EMBL" id="ML987203">
    <property type="protein sequence ID" value="KAF2244364.1"/>
    <property type="molecule type" value="Genomic_DNA"/>
</dbReference>
<dbReference type="AlphaFoldDB" id="A0A6A6I1J1"/>
<dbReference type="Proteomes" id="UP000800094">
    <property type="component" value="Unassembled WGS sequence"/>
</dbReference>
<dbReference type="RefSeq" id="XP_033679368.1">
    <property type="nucleotide sequence ID" value="XM_033836579.1"/>
</dbReference>
<feature type="compositionally biased region" description="Polar residues" evidence="1">
    <location>
        <begin position="19"/>
        <end position="33"/>
    </location>
</feature>
<organism evidence="2 3">
    <name type="scientific">Trematosphaeria pertusa</name>
    <dbReference type="NCBI Taxonomy" id="390896"/>
    <lineage>
        <taxon>Eukaryota</taxon>
        <taxon>Fungi</taxon>
        <taxon>Dikarya</taxon>
        <taxon>Ascomycota</taxon>
        <taxon>Pezizomycotina</taxon>
        <taxon>Dothideomycetes</taxon>
        <taxon>Pleosporomycetidae</taxon>
        <taxon>Pleosporales</taxon>
        <taxon>Massarineae</taxon>
        <taxon>Trematosphaeriaceae</taxon>
        <taxon>Trematosphaeria</taxon>
    </lineage>
</organism>
<dbReference type="GeneID" id="54589909"/>
<sequence>MASVSGSSDGTGSDTTVTMATSAPSTTGSVASDTTVTGAEAATTTPGNANISVRSYFYILPYPLPAGTPVPYTPGLPNVNPLNYPPHAFEPTSTLVLTSTSKVFIDIRIFKRIQPSDPELPNDGGHRERLEWAFAGKSTSYAIPDPHATPQHAGGGQGQEQGRQWVGPVQHAIWSHWVDSRYPVGAIAPKDEGTMYPVSATQTLEHGSSINPYTGAMMSYEEMWLDVPVQTCFPSTSKFSIVLVLDAPEAKVRGVVIRLGQYCQGIIVRDAVSTIERWGFEEKKGKNGKVVGGDWKRVARIGDDFLPCATTFQPEILTVGGRVRYGNHEWFVDEKVEWQDVMGQ</sequence>
<feature type="region of interest" description="Disordered" evidence="1">
    <location>
        <begin position="143"/>
        <end position="163"/>
    </location>
</feature>
<dbReference type="InterPro" id="IPR031818">
    <property type="entry name" value="Hri1"/>
</dbReference>
<dbReference type="Gene3D" id="2.40.128.320">
    <property type="entry name" value="Protein HRI1, N-terminal domain"/>
    <property type="match status" value="1"/>
</dbReference>
<feature type="region of interest" description="Disordered" evidence="1">
    <location>
        <begin position="1"/>
        <end position="33"/>
    </location>
</feature>
<dbReference type="InterPro" id="IPR043047">
    <property type="entry name" value="Hri1_N_sf"/>
</dbReference>
<protein>
    <recommendedName>
        <fullName evidence="4">Protein HRI1</fullName>
    </recommendedName>
</protein>
<dbReference type="OrthoDB" id="4045395at2759"/>
<evidence type="ECO:0000313" key="3">
    <source>
        <dbReference type="Proteomes" id="UP000800094"/>
    </source>
</evidence>
<accession>A0A6A6I1J1</accession>